<feature type="signal peptide" evidence="1">
    <location>
        <begin position="1"/>
        <end position="17"/>
    </location>
</feature>
<comment type="caution">
    <text evidence="2">The sequence shown here is derived from an EMBL/GenBank/DDBJ whole genome shotgun (WGS) entry which is preliminary data.</text>
</comment>
<organism evidence="2 3">
    <name type="scientific">Karstenula rhodostoma CBS 690.94</name>
    <dbReference type="NCBI Taxonomy" id="1392251"/>
    <lineage>
        <taxon>Eukaryota</taxon>
        <taxon>Fungi</taxon>
        <taxon>Dikarya</taxon>
        <taxon>Ascomycota</taxon>
        <taxon>Pezizomycotina</taxon>
        <taxon>Dothideomycetes</taxon>
        <taxon>Pleosporomycetidae</taxon>
        <taxon>Pleosporales</taxon>
        <taxon>Massarineae</taxon>
        <taxon>Didymosphaeriaceae</taxon>
        <taxon>Karstenula</taxon>
    </lineage>
</organism>
<reference evidence="2" key="1">
    <citation type="journal article" date="2020" name="Stud. Mycol.">
        <title>101 Dothideomycetes genomes: a test case for predicting lifestyles and emergence of pathogens.</title>
        <authorList>
            <person name="Haridas S."/>
            <person name="Albert R."/>
            <person name="Binder M."/>
            <person name="Bloem J."/>
            <person name="Labutti K."/>
            <person name="Salamov A."/>
            <person name="Andreopoulos B."/>
            <person name="Baker S."/>
            <person name="Barry K."/>
            <person name="Bills G."/>
            <person name="Bluhm B."/>
            <person name="Cannon C."/>
            <person name="Castanera R."/>
            <person name="Culley D."/>
            <person name="Daum C."/>
            <person name="Ezra D."/>
            <person name="Gonzalez J."/>
            <person name="Henrissat B."/>
            <person name="Kuo A."/>
            <person name="Liang C."/>
            <person name="Lipzen A."/>
            <person name="Lutzoni F."/>
            <person name="Magnuson J."/>
            <person name="Mondo S."/>
            <person name="Nolan M."/>
            <person name="Ohm R."/>
            <person name="Pangilinan J."/>
            <person name="Park H.-J."/>
            <person name="Ramirez L."/>
            <person name="Alfaro M."/>
            <person name="Sun H."/>
            <person name="Tritt A."/>
            <person name="Yoshinaga Y."/>
            <person name="Zwiers L.-H."/>
            <person name="Turgeon B."/>
            <person name="Goodwin S."/>
            <person name="Spatafora J."/>
            <person name="Crous P."/>
            <person name="Grigoriev I."/>
        </authorList>
    </citation>
    <scope>NUCLEOTIDE SEQUENCE</scope>
    <source>
        <strain evidence="2">CBS 690.94</strain>
    </source>
</reference>
<dbReference type="AlphaFoldDB" id="A0A9P4UDU0"/>
<accession>A0A9P4UDU0</accession>
<keyword evidence="1" id="KW-0732">Signal</keyword>
<gene>
    <name evidence="2" type="ORF">P171DRAFT_237480</name>
</gene>
<evidence type="ECO:0000256" key="1">
    <source>
        <dbReference type="SAM" id="SignalP"/>
    </source>
</evidence>
<sequence>MSVAMKCFVGLCMLVAAFKARYRRSCMCGELNTPSVRNHCSLAHPRCTSFRSFHSILEIPTNWAFAHFRFRRTNGYFLRVFPPMISPDKNRKQVQKGEDAVLSSYTYRRNPKWCDECAIKERESLQSDEYTKAQVAKRAAPFFGGLESAQKWVELQFPNLVVDDDGDDFFGIGY</sequence>
<name>A0A9P4UDU0_9PLEO</name>
<proteinExistence type="predicted"/>
<dbReference type="EMBL" id="MU001497">
    <property type="protein sequence ID" value="KAF2446691.1"/>
    <property type="molecule type" value="Genomic_DNA"/>
</dbReference>
<keyword evidence="3" id="KW-1185">Reference proteome</keyword>
<evidence type="ECO:0000313" key="3">
    <source>
        <dbReference type="Proteomes" id="UP000799764"/>
    </source>
</evidence>
<dbReference type="Proteomes" id="UP000799764">
    <property type="component" value="Unassembled WGS sequence"/>
</dbReference>
<protein>
    <submittedName>
        <fullName evidence="2">Uncharacterized protein</fullName>
    </submittedName>
</protein>
<evidence type="ECO:0000313" key="2">
    <source>
        <dbReference type="EMBL" id="KAF2446691.1"/>
    </source>
</evidence>
<feature type="chain" id="PRO_5040212160" evidence="1">
    <location>
        <begin position="18"/>
        <end position="174"/>
    </location>
</feature>